<dbReference type="InterPro" id="IPR042488">
    <property type="entry name" value="Rad4_BHD3_sf"/>
</dbReference>
<reference evidence="10 11" key="1">
    <citation type="journal article" date="2020" name="Nature">
        <title>Six reference-quality genomes reveal evolution of bat adaptations.</title>
        <authorList>
            <person name="Jebb D."/>
            <person name="Huang Z."/>
            <person name="Pippel M."/>
            <person name="Hughes G.M."/>
            <person name="Lavrichenko K."/>
            <person name="Devanna P."/>
            <person name="Winkler S."/>
            <person name="Jermiin L.S."/>
            <person name="Skirmuntt E.C."/>
            <person name="Katzourakis A."/>
            <person name="Burkitt-Gray L."/>
            <person name="Ray D.A."/>
            <person name="Sullivan K.A.M."/>
            <person name="Roscito J.G."/>
            <person name="Kirilenko B.M."/>
            <person name="Davalos L.M."/>
            <person name="Corthals A.P."/>
            <person name="Power M.L."/>
            <person name="Jones G."/>
            <person name="Ransome R.D."/>
            <person name="Dechmann D.K.N."/>
            <person name="Locatelli A.G."/>
            <person name="Puechmaille S.J."/>
            <person name="Fedrigo O."/>
            <person name="Jarvis E.D."/>
            <person name="Hiller M."/>
            <person name="Vernes S.C."/>
            <person name="Myers E.W."/>
            <person name="Teeling E.C."/>
        </authorList>
    </citation>
    <scope>NUCLEOTIDE SEQUENCE [LARGE SCALE GENOMIC DNA]</scope>
    <source>
        <strain evidence="10">Bat1K_MPI-CBG_1</strain>
    </source>
</reference>
<dbReference type="SMART" id="SM01032">
    <property type="entry name" value="BHD_3"/>
    <property type="match status" value="1"/>
</dbReference>
<evidence type="ECO:0000256" key="2">
    <source>
        <dbReference type="ARBA" id="ARBA00009525"/>
    </source>
</evidence>
<dbReference type="GO" id="GO:0000111">
    <property type="term" value="C:nucleotide-excision repair factor 2 complex"/>
    <property type="evidence" value="ECO:0007669"/>
    <property type="project" value="TreeGrafter"/>
</dbReference>
<dbReference type="InterPro" id="IPR018328">
    <property type="entry name" value="Rad4_beta-hairpin_dom3"/>
</dbReference>
<keyword evidence="3" id="KW-0227">DNA damage</keyword>
<dbReference type="AlphaFoldDB" id="A0A834E2Y2"/>
<feature type="compositionally biased region" description="Basic and acidic residues" evidence="6">
    <location>
        <begin position="112"/>
        <end position="123"/>
    </location>
</feature>
<gene>
    <name evidence="10" type="ORF">HJG60_020411</name>
</gene>
<proteinExistence type="inferred from homology"/>
<evidence type="ECO:0000256" key="1">
    <source>
        <dbReference type="ARBA" id="ARBA00004123"/>
    </source>
</evidence>
<feature type="region of interest" description="Disordered" evidence="6">
    <location>
        <begin position="580"/>
        <end position="645"/>
    </location>
</feature>
<evidence type="ECO:0000313" key="10">
    <source>
        <dbReference type="EMBL" id="KAF6101691.1"/>
    </source>
</evidence>
<dbReference type="EMBL" id="JABVXQ010000007">
    <property type="protein sequence ID" value="KAF6101691.1"/>
    <property type="molecule type" value="Genomic_DNA"/>
</dbReference>
<dbReference type="FunFam" id="3.30.70.2460:FF:000001">
    <property type="entry name" value="DNA repair protein Rad4 family"/>
    <property type="match status" value="1"/>
</dbReference>
<dbReference type="PANTHER" id="PTHR12135">
    <property type="entry name" value="DNA REPAIR PROTEIN XP-C / RAD4"/>
    <property type="match status" value="1"/>
</dbReference>
<dbReference type="InterPro" id="IPR018026">
    <property type="entry name" value="DNA_repair_Rad4-like"/>
</dbReference>
<dbReference type="Pfam" id="PF10403">
    <property type="entry name" value="BHD_1"/>
    <property type="match status" value="1"/>
</dbReference>
<protein>
    <submittedName>
        <fullName evidence="10">XPC complex subunit, DNA damage recognition and repair factor</fullName>
    </submittedName>
</protein>
<feature type="region of interest" description="Disordered" evidence="6">
    <location>
        <begin position="1"/>
        <end position="151"/>
    </location>
</feature>
<evidence type="ECO:0000259" key="9">
    <source>
        <dbReference type="SMART" id="SM01032"/>
    </source>
</evidence>
<name>A0A834E2Y2_9CHIR</name>
<dbReference type="GO" id="GO:0006289">
    <property type="term" value="P:nucleotide-excision repair"/>
    <property type="evidence" value="ECO:0007669"/>
    <property type="project" value="InterPro"/>
</dbReference>
<sequence length="645" mass="73147">MARKRAVCKESSGHEPRSQKAKGRSTVRREEKEADVFEDEKPPKESLLSKASQGKRKRGRGGPGGPADAPAKKKVAKVTVKSENLKAVKEEDFSDGEDFRDFTSACRKGHHPQREAAVDKDSHEGDDEEESEDDWEEVEELSEPVPGGVGENAAFSQSVLPMKPVEIEIETPEQAKARERSEKIQMEFETSLRRLMKRFSKEVHENTHKVHLLCLLANGFYRNSICNQPDLQAISLSIIPTHFTRVPPQDMDICYLSNLVKWFIGTFTVNSELSISEQDNLQTTLERRFAIYSARDDEELVHILLLILRALQLPTRLVLSLQPIPLKLSAAKFQAKHLDQPLPCVIGTYKNHPLYALRRHLLKYEAIYPETASIIGYCRGEAVYSRDCVHVLHSRDTWLKQGRVVRLGEVPYKMVKGYSNRARRARLAEPQLQDQNDLGLFGRWQTEEYQPPVAVGGKVPRNEFGNVYLFLPSMMPVGCVQLNLPNLHRVARKLGIDCAQAITGFDFHRGYSHPITDGYVVCEEYKDVLLAAWENEQALIEKKEKEKREKRAVGNWKLLVKGLLIRERLKLRYGDKSEAAVPPAAEGGLSSDEEEGTSSQAETARILAASWPQNREVKEEQKAKCPKKTRREKAAASHLFPFERL</sequence>
<feature type="compositionally biased region" description="Acidic residues" evidence="6">
    <location>
        <begin position="124"/>
        <end position="142"/>
    </location>
</feature>
<dbReference type="GO" id="GO:0003697">
    <property type="term" value="F:single-stranded DNA binding"/>
    <property type="evidence" value="ECO:0007669"/>
    <property type="project" value="TreeGrafter"/>
</dbReference>
<organism evidence="10 11">
    <name type="scientific">Phyllostomus discolor</name>
    <name type="common">pale spear-nosed bat</name>
    <dbReference type="NCBI Taxonomy" id="89673"/>
    <lineage>
        <taxon>Eukaryota</taxon>
        <taxon>Metazoa</taxon>
        <taxon>Chordata</taxon>
        <taxon>Craniata</taxon>
        <taxon>Vertebrata</taxon>
        <taxon>Euteleostomi</taxon>
        <taxon>Mammalia</taxon>
        <taxon>Eutheria</taxon>
        <taxon>Laurasiatheria</taxon>
        <taxon>Chiroptera</taxon>
        <taxon>Yangochiroptera</taxon>
        <taxon>Phyllostomidae</taxon>
        <taxon>Phyllostominae</taxon>
        <taxon>Phyllostomus</taxon>
    </lineage>
</organism>
<dbReference type="InterPro" id="IPR018327">
    <property type="entry name" value="BHD_2"/>
</dbReference>
<evidence type="ECO:0000256" key="4">
    <source>
        <dbReference type="ARBA" id="ARBA00023204"/>
    </source>
</evidence>
<comment type="subcellular location">
    <subcellularLocation>
        <location evidence="1">Nucleus</location>
    </subcellularLocation>
</comment>
<dbReference type="Proteomes" id="UP000664940">
    <property type="component" value="Unassembled WGS sequence"/>
</dbReference>
<dbReference type="InterPro" id="IPR036985">
    <property type="entry name" value="Transglutaminase-like_sf"/>
</dbReference>
<keyword evidence="4" id="KW-0234">DNA repair</keyword>
<dbReference type="Pfam" id="PF10404">
    <property type="entry name" value="BHD_2"/>
    <property type="match status" value="1"/>
</dbReference>
<evidence type="ECO:0000256" key="5">
    <source>
        <dbReference type="ARBA" id="ARBA00023242"/>
    </source>
</evidence>
<dbReference type="GO" id="GO:0003684">
    <property type="term" value="F:damaged DNA binding"/>
    <property type="evidence" value="ECO:0007669"/>
    <property type="project" value="InterPro"/>
</dbReference>
<accession>A0A834E2Y2</accession>
<dbReference type="InterPro" id="IPR004583">
    <property type="entry name" value="DNA_repair_Rad4"/>
</dbReference>
<comment type="similarity">
    <text evidence="2">Belongs to the XPC family.</text>
</comment>
<feature type="compositionally biased region" description="Basic and acidic residues" evidence="6">
    <location>
        <begin position="27"/>
        <end position="44"/>
    </location>
</feature>
<feature type="compositionally biased region" description="Basic and acidic residues" evidence="6">
    <location>
        <begin position="83"/>
        <end position="101"/>
    </location>
</feature>
<evidence type="ECO:0000259" key="7">
    <source>
        <dbReference type="SMART" id="SM01030"/>
    </source>
</evidence>
<dbReference type="SMART" id="SM01030">
    <property type="entry name" value="BHD_1"/>
    <property type="match status" value="1"/>
</dbReference>
<dbReference type="GO" id="GO:0006298">
    <property type="term" value="P:mismatch repair"/>
    <property type="evidence" value="ECO:0007669"/>
    <property type="project" value="TreeGrafter"/>
</dbReference>
<dbReference type="NCBIfam" id="TIGR00605">
    <property type="entry name" value="rad4"/>
    <property type="match status" value="1"/>
</dbReference>
<comment type="caution">
    <text evidence="10">The sequence shown here is derived from an EMBL/GenBank/DDBJ whole genome shotgun (WGS) entry which is preliminary data.</text>
</comment>
<dbReference type="SUPFAM" id="SSF54001">
    <property type="entry name" value="Cysteine proteinases"/>
    <property type="match status" value="1"/>
</dbReference>
<feature type="domain" description="Rad4 beta-hairpin" evidence="9">
    <location>
        <begin position="459"/>
        <end position="533"/>
    </location>
</feature>
<evidence type="ECO:0000259" key="8">
    <source>
        <dbReference type="SMART" id="SM01031"/>
    </source>
</evidence>
<dbReference type="PANTHER" id="PTHR12135:SF0">
    <property type="entry name" value="DNA REPAIR PROTEIN COMPLEMENTING XP-C CELLS"/>
    <property type="match status" value="1"/>
</dbReference>
<dbReference type="Pfam" id="PF10405">
    <property type="entry name" value="BHD_3"/>
    <property type="match status" value="1"/>
</dbReference>
<dbReference type="SMART" id="SM01031">
    <property type="entry name" value="BHD_2"/>
    <property type="match status" value="1"/>
</dbReference>
<keyword evidence="5" id="KW-0539">Nucleus</keyword>
<dbReference type="GO" id="GO:0071942">
    <property type="term" value="C:XPC complex"/>
    <property type="evidence" value="ECO:0007669"/>
    <property type="project" value="TreeGrafter"/>
</dbReference>
<evidence type="ECO:0000256" key="3">
    <source>
        <dbReference type="ARBA" id="ARBA00022763"/>
    </source>
</evidence>
<feature type="domain" description="Rad4 beta-hairpin" evidence="7">
    <location>
        <begin position="338"/>
        <end position="390"/>
    </location>
</feature>
<dbReference type="Gene3D" id="3.30.70.2460">
    <property type="entry name" value="Rad4, beta-hairpin domain BHD3"/>
    <property type="match status" value="1"/>
</dbReference>
<feature type="compositionally biased region" description="Basic and acidic residues" evidence="6">
    <location>
        <begin position="7"/>
        <end position="18"/>
    </location>
</feature>
<evidence type="ECO:0000313" key="11">
    <source>
        <dbReference type="Proteomes" id="UP000664940"/>
    </source>
</evidence>
<feature type="domain" description="Rad4 beta-hairpin" evidence="8">
    <location>
        <begin position="392"/>
        <end position="452"/>
    </location>
</feature>
<dbReference type="InterPro" id="IPR018326">
    <property type="entry name" value="Rad4_beta-hairpin_dom1"/>
</dbReference>
<evidence type="ECO:0000256" key="6">
    <source>
        <dbReference type="SAM" id="MobiDB-lite"/>
    </source>
</evidence>
<dbReference type="InterPro" id="IPR038765">
    <property type="entry name" value="Papain-like_cys_pep_sf"/>
</dbReference>
<dbReference type="GO" id="GO:0005737">
    <property type="term" value="C:cytoplasm"/>
    <property type="evidence" value="ECO:0007669"/>
    <property type="project" value="TreeGrafter"/>
</dbReference>
<dbReference type="Gene3D" id="3.90.260.10">
    <property type="entry name" value="Transglutaminase-like"/>
    <property type="match status" value="1"/>
</dbReference>